<feature type="binding site" evidence="7">
    <location>
        <position position="24"/>
    </location>
    <ligand>
        <name>UDP-N-acetyl-alpha-D-muramoyl-L-alanyl-D-glutamate</name>
        <dbReference type="ChEBI" id="CHEBI:83900"/>
    </ligand>
</feature>
<dbReference type="UniPathway" id="UPA00219"/>
<dbReference type="Pfam" id="PF08245">
    <property type="entry name" value="Mur_ligase_M"/>
    <property type="match status" value="1"/>
</dbReference>
<dbReference type="InterPro" id="IPR004101">
    <property type="entry name" value="Mur_ligase_C"/>
</dbReference>
<keyword evidence="7" id="KW-0436">Ligase</keyword>
<dbReference type="HAMAP" id="MF_00208">
    <property type="entry name" value="MurE"/>
    <property type="match status" value="1"/>
</dbReference>
<comment type="caution">
    <text evidence="7">Lacks conserved residue(s) required for the propagation of feature annotation.</text>
</comment>
<dbReference type="GO" id="GO:0071555">
    <property type="term" value="P:cell wall organization"/>
    <property type="evidence" value="ECO:0007669"/>
    <property type="project" value="UniProtKB-KW"/>
</dbReference>
<dbReference type="SUPFAM" id="SSF53623">
    <property type="entry name" value="MurD-like peptide ligases, catalytic domain"/>
    <property type="match status" value="1"/>
</dbReference>
<feature type="domain" description="Mur ligase central" evidence="11">
    <location>
        <begin position="110"/>
        <end position="311"/>
    </location>
</feature>
<evidence type="ECO:0000256" key="4">
    <source>
        <dbReference type="ARBA" id="ARBA00022984"/>
    </source>
</evidence>
<keyword evidence="7" id="KW-0963">Cytoplasm</keyword>
<dbReference type="Proteomes" id="UP000002608">
    <property type="component" value="Chromosome"/>
</dbReference>
<dbReference type="GO" id="GO:0008360">
    <property type="term" value="P:regulation of cell shape"/>
    <property type="evidence" value="ECO:0007669"/>
    <property type="project" value="UniProtKB-KW"/>
</dbReference>
<feature type="binding site" evidence="7">
    <location>
        <position position="189"/>
    </location>
    <ligand>
        <name>UDP-N-acetyl-alpha-D-muramoyl-L-alanyl-D-glutamate</name>
        <dbReference type="ChEBI" id="CHEBI:83900"/>
    </ligand>
</feature>
<dbReference type="eggNOG" id="COG0769">
    <property type="taxonomic scope" value="Bacteria"/>
</dbReference>
<feature type="binding site" evidence="7">
    <location>
        <position position="181"/>
    </location>
    <ligand>
        <name>UDP-N-acetyl-alpha-D-muramoyl-L-alanyl-D-glutamate</name>
        <dbReference type="ChEBI" id="CHEBI:83900"/>
    </ligand>
</feature>
<evidence type="ECO:0000256" key="6">
    <source>
        <dbReference type="ARBA" id="ARBA00023316"/>
    </source>
</evidence>
<evidence type="ECO:0000313" key="12">
    <source>
        <dbReference type="EMBL" id="ABV89126.1"/>
    </source>
</evidence>
<dbReference type="InterPro" id="IPR013221">
    <property type="entry name" value="Mur_ligase_cen"/>
</dbReference>
<dbReference type="Gene3D" id="3.40.1390.10">
    <property type="entry name" value="MurE/MurF, N-terminal domain"/>
    <property type="match status" value="1"/>
</dbReference>
<reference evidence="12 13" key="1">
    <citation type="submission" date="2007-10" db="EMBL/GenBank/DDBJ databases">
        <title>Complete sequence of Shewanella pealeana ATCC 700345.</title>
        <authorList>
            <consortium name="US DOE Joint Genome Institute"/>
            <person name="Copeland A."/>
            <person name="Lucas S."/>
            <person name="Lapidus A."/>
            <person name="Barry K."/>
            <person name="Glavina del Rio T."/>
            <person name="Dalin E."/>
            <person name="Tice H."/>
            <person name="Pitluck S."/>
            <person name="Chertkov O."/>
            <person name="Brettin T."/>
            <person name="Bruce D."/>
            <person name="Detter J.C."/>
            <person name="Han C."/>
            <person name="Schmutz J."/>
            <person name="Larimer F."/>
            <person name="Land M."/>
            <person name="Hauser L."/>
            <person name="Kyrpides N."/>
            <person name="Kim E."/>
            <person name="Zhao J.-S.Z."/>
            <person name="Manno D."/>
            <person name="Hawari J."/>
            <person name="Richardson P."/>
        </authorList>
    </citation>
    <scope>NUCLEOTIDE SEQUENCE [LARGE SCALE GENOMIC DNA]</scope>
    <source>
        <strain evidence="13">ATCC 700345 / ANG-SQ1</strain>
    </source>
</reference>
<keyword evidence="4 7" id="KW-0573">Peptidoglycan synthesis</keyword>
<dbReference type="Gene3D" id="3.90.190.20">
    <property type="entry name" value="Mur ligase, C-terminal domain"/>
    <property type="match status" value="1"/>
</dbReference>
<dbReference type="NCBIfam" id="TIGR01085">
    <property type="entry name" value="murE"/>
    <property type="match status" value="1"/>
</dbReference>
<name>A8H989_SHEPA</name>
<evidence type="ECO:0000259" key="10">
    <source>
        <dbReference type="Pfam" id="PF02875"/>
    </source>
</evidence>
<sequence>MLIRDLLAPWFHYSGAEDFLEITLDSRAVQAGYLFVAIPGYQVDGRKFIAAAFERGASAALVHTDSPEKHGTVVNDGGLQILFFQLNRQISALAAQAYPLSQSRPQIVGVTGTNGKTSVTQLIAQLQLLQSKQTAVMGTLGNGLWGELVDSGNTTADPITLIKQLQGVEQRGADTCAMEVSSHGLVQGRVEAVPFDVAVFTNLSRDHLDFHHTMEEYGIAKKRLFQFANLRGGLINIDDVVGREWLADLASDKLLGFSVKGDSTADIYTKDNHFHDGGVSCTLVWPTGEAQLNSPLLGDFNLSNLVAALGALYLLGEDMHTLVALAPKLEPVAGRMERFTSKDGVTLVVDYAHTPDAIEQALKALRVHCKGQLWCLFGCGGDRDKGKRPMMAASAEQFADRVMVTSDNCRSEDPNAIISDILAGLQHPQQALSQVERQVAIKEIVAQAASGDMVLLAGKGHETYQEVNGKKLNYDERAFAKAIAEGNA</sequence>
<accession>A8H989</accession>
<dbReference type="HOGENOM" id="CLU_022291_3_2_6"/>
<evidence type="ECO:0000256" key="8">
    <source>
        <dbReference type="RuleBase" id="RU004135"/>
    </source>
</evidence>
<comment type="cofactor">
    <cofactor evidence="7">
        <name>Mg(2+)</name>
        <dbReference type="ChEBI" id="CHEBI:18420"/>
    </cofactor>
</comment>
<dbReference type="PANTHER" id="PTHR23135">
    <property type="entry name" value="MUR LIGASE FAMILY MEMBER"/>
    <property type="match status" value="1"/>
</dbReference>
<dbReference type="NCBIfam" id="NF001123">
    <property type="entry name" value="PRK00139.1-1"/>
    <property type="match status" value="1"/>
</dbReference>
<keyword evidence="5 7" id="KW-0131">Cell cycle</keyword>
<proteinExistence type="inferred from homology"/>
<keyword evidence="2 7" id="KW-0132">Cell division</keyword>
<evidence type="ECO:0000256" key="3">
    <source>
        <dbReference type="ARBA" id="ARBA00022960"/>
    </source>
</evidence>
<comment type="subcellular location">
    <subcellularLocation>
        <location evidence="7 8">Cytoplasm</location>
    </subcellularLocation>
</comment>
<dbReference type="RefSeq" id="WP_012157008.1">
    <property type="nucleotide sequence ID" value="NC_009901.1"/>
</dbReference>
<protein>
    <recommendedName>
        <fullName evidence="7">UDP-N-acetylmuramyl-tripeptide synthetase</fullName>
        <ecNumber evidence="7">6.3.2.-</ecNumber>
    </recommendedName>
    <alternativeName>
        <fullName evidence="7">UDP-MurNAc-tripeptide synthetase</fullName>
    </alternativeName>
</protein>
<keyword evidence="3 7" id="KW-0133">Cell shape</keyword>
<dbReference type="PANTHER" id="PTHR23135:SF4">
    <property type="entry name" value="UDP-N-ACETYLMURAMOYL-L-ALANYL-D-GLUTAMATE--2,6-DIAMINOPIMELATE LIGASE MURE HOMOLOG, CHLOROPLASTIC"/>
    <property type="match status" value="1"/>
</dbReference>
<dbReference type="SUPFAM" id="SSF53244">
    <property type="entry name" value="MurD-like peptide ligases, peptide-binding domain"/>
    <property type="match status" value="1"/>
</dbReference>
<evidence type="ECO:0000259" key="9">
    <source>
        <dbReference type="Pfam" id="PF01225"/>
    </source>
</evidence>
<dbReference type="InterPro" id="IPR035911">
    <property type="entry name" value="MurE/MurF_N"/>
</dbReference>
<dbReference type="Pfam" id="PF01225">
    <property type="entry name" value="Mur_ligase"/>
    <property type="match status" value="1"/>
</dbReference>
<feature type="binding site" evidence="7">
    <location>
        <position position="187"/>
    </location>
    <ligand>
        <name>UDP-N-acetyl-alpha-D-muramoyl-L-alanyl-D-glutamate</name>
        <dbReference type="ChEBI" id="CHEBI:83900"/>
    </ligand>
</feature>
<comment type="similarity">
    <text evidence="1 7">Belongs to the MurCDEF family. MurE subfamily.</text>
</comment>
<organism evidence="12 13">
    <name type="scientific">Shewanella pealeana (strain ATCC 700345 / ANG-SQ1)</name>
    <dbReference type="NCBI Taxonomy" id="398579"/>
    <lineage>
        <taxon>Bacteria</taxon>
        <taxon>Pseudomonadati</taxon>
        <taxon>Pseudomonadota</taxon>
        <taxon>Gammaproteobacteria</taxon>
        <taxon>Alteromonadales</taxon>
        <taxon>Shewanellaceae</taxon>
        <taxon>Shewanella</taxon>
    </lineage>
</organism>
<evidence type="ECO:0000256" key="7">
    <source>
        <dbReference type="HAMAP-Rule" id="MF_00208"/>
    </source>
</evidence>
<evidence type="ECO:0000256" key="2">
    <source>
        <dbReference type="ARBA" id="ARBA00022618"/>
    </source>
</evidence>
<gene>
    <name evidence="7" type="primary">murE</name>
    <name evidence="12" type="ordered locus">Spea_3816</name>
</gene>
<dbReference type="EMBL" id="CP000851">
    <property type="protein sequence ID" value="ABV89126.1"/>
    <property type="molecule type" value="Genomic_DNA"/>
</dbReference>
<dbReference type="AlphaFoldDB" id="A8H989"/>
<dbReference type="KEGG" id="spl:Spea_3816"/>
<feature type="modified residue" description="N6-carboxylysine" evidence="7">
    <location>
        <position position="221"/>
    </location>
</feature>
<dbReference type="GO" id="GO:0051301">
    <property type="term" value="P:cell division"/>
    <property type="evidence" value="ECO:0007669"/>
    <property type="project" value="UniProtKB-KW"/>
</dbReference>
<evidence type="ECO:0000313" key="13">
    <source>
        <dbReference type="Proteomes" id="UP000002608"/>
    </source>
</evidence>
<keyword evidence="7" id="KW-0067">ATP-binding</keyword>
<dbReference type="Pfam" id="PF02875">
    <property type="entry name" value="Mur_ligase_C"/>
    <property type="match status" value="1"/>
</dbReference>
<dbReference type="EC" id="6.3.2.-" evidence="7"/>
<dbReference type="GO" id="GO:0005737">
    <property type="term" value="C:cytoplasm"/>
    <property type="evidence" value="ECO:0007669"/>
    <property type="project" value="UniProtKB-SubCell"/>
</dbReference>
<feature type="binding site" evidence="7">
    <location>
        <position position="26"/>
    </location>
    <ligand>
        <name>UDP-N-acetyl-alpha-D-muramoyl-L-alanyl-D-glutamate</name>
        <dbReference type="ChEBI" id="CHEBI:83900"/>
    </ligand>
</feature>
<dbReference type="NCBIfam" id="NF001126">
    <property type="entry name" value="PRK00139.1-4"/>
    <property type="match status" value="1"/>
</dbReference>
<comment type="PTM">
    <text evidence="7">Carboxylation is probably crucial for Mg(2+) binding and, consequently, for the gamma-phosphate positioning of ATP.</text>
</comment>
<evidence type="ECO:0000259" key="11">
    <source>
        <dbReference type="Pfam" id="PF08245"/>
    </source>
</evidence>
<feature type="domain" description="Mur ligase N-terminal catalytic" evidence="9">
    <location>
        <begin position="22"/>
        <end position="98"/>
    </location>
</feature>
<dbReference type="GO" id="GO:0016881">
    <property type="term" value="F:acid-amino acid ligase activity"/>
    <property type="evidence" value="ECO:0007669"/>
    <property type="project" value="UniProtKB-UniRule"/>
</dbReference>
<keyword evidence="13" id="KW-1185">Reference proteome</keyword>
<dbReference type="STRING" id="398579.Spea_3816"/>
<keyword evidence="7" id="KW-0547">Nucleotide-binding</keyword>
<evidence type="ECO:0000256" key="1">
    <source>
        <dbReference type="ARBA" id="ARBA00005898"/>
    </source>
</evidence>
<evidence type="ECO:0000256" key="5">
    <source>
        <dbReference type="ARBA" id="ARBA00023306"/>
    </source>
</evidence>
<feature type="domain" description="Mur ligase C-terminal" evidence="10">
    <location>
        <begin position="334"/>
        <end position="460"/>
    </location>
</feature>
<dbReference type="InterPro" id="IPR036615">
    <property type="entry name" value="Mur_ligase_C_dom_sf"/>
</dbReference>
<feature type="binding site" evidence="7">
    <location>
        <position position="153"/>
    </location>
    <ligand>
        <name>UDP-N-acetyl-alpha-D-muramoyl-L-alanyl-D-glutamate</name>
        <dbReference type="ChEBI" id="CHEBI:83900"/>
    </ligand>
</feature>
<dbReference type="GO" id="GO:0009252">
    <property type="term" value="P:peptidoglycan biosynthetic process"/>
    <property type="evidence" value="ECO:0007669"/>
    <property type="project" value="UniProtKB-UniRule"/>
</dbReference>
<dbReference type="Gene3D" id="3.40.1190.10">
    <property type="entry name" value="Mur-like, catalytic domain"/>
    <property type="match status" value="1"/>
</dbReference>
<dbReference type="GO" id="GO:0000287">
    <property type="term" value="F:magnesium ion binding"/>
    <property type="evidence" value="ECO:0007669"/>
    <property type="project" value="UniProtKB-UniRule"/>
</dbReference>
<dbReference type="InterPro" id="IPR036565">
    <property type="entry name" value="Mur-like_cat_sf"/>
</dbReference>
<feature type="binding site" evidence="7">
    <location>
        <begin position="112"/>
        <end position="118"/>
    </location>
    <ligand>
        <name>ATP</name>
        <dbReference type="ChEBI" id="CHEBI:30616"/>
    </ligand>
</feature>
<keyword evidence="7" id="KW-0460">Magnesium</keyword>
<dbReference type="InterPro" id="IPR000713">
    <property type="entry name" value="Mur_ligase_N"/>
</dbReference>
<feature type="binding site" evidence="7">
    <location>
        <begin position="154"/>
        <end position="155"/>
    </location>
    <ligand>
        <name>UDP-N-acetyl-alpha-D-muramoyl-L-alanyl-D-glutamate</name>
        <dbReference type="ChEBI" id="CHEBI:83900"/>
    </ligand>
</feature>
<keyword evidence="6 7" id="KW-0961">Cell wall biogenesis/degradation</keyword>
<dbReference type="InterPro" id="IPR005761">
    <property type="entry name" value="UDP-N-AcMur-Glu-dNH2Pim_ligase"/>
</dbReference>
<dbReference type="OrthoDB" id="9800958at2"/>
<dbReference type="SUPFAM" id="SSF63418">
    <property type="entry name" value="MurE/MurF N-terminal domain"/>
    <property type="match status" value="1"/>
</dbReference>
<comment type="function">
    <text evidence="7">Catalyzes the addition of an amino acid to the nucleotide precursor UDP-N-acetylmuramoyl-L-alanyl-D-glutamate (UMAG) in the biosynthesis of bacterial cell-wall peptidoglycan.</text>
</comment>
<comment type="pathway">
    <text evidence="7 8">Cell wall biogenesis; peptidoglycan biosynthesis.</text>
</comment>
<dbReference type="GO" id="GO:0005524">
    <property type="term" value="F:ATP binding"/>
    <property type="evidence" value="ECO:0007669"/>
    <property type="project" value="UniProtKB-UniRule"/>
</dbReference>